<dbReference type="SUPFAM" id="SSF55298">
    <property type="entry name" value="YjgF-like"/>
    <property type="match status" value="1"/>
</dbReference>
<accession>A0ABT8S6V3</accession>
<dbReference type="InterPro" id="IPR035959">
    <property type="entry name" value="RutC-like_sf"/>
</dbReference>
<sequence>MARIEQKLQDLGLSLPPPARLPPGMVLPFPWVRLVGRRALISGHGPTASDGGLALPLGKVGRELSVEQGYEAARLTGLGILASLQRALGDLDRVTAWVRVFGMVNAAAGFNRMPAVINGFSDLILDLYGPEAGAHARSAVGLAELPFDIPVEIEAEVDFE</sequence>
<dbReference type="InterPro" id="IPR013813">
    <property type="entry name" value="Endoribo_LPSP/chorism_mut-like"/>
</dbReference>
<dbReference type="Proteomes" id="UP001169027">
    <property type="component" value="Unassembled WGS sequence"/>
</dbReference>
<dbReference type="PANTHER" id="PTHR43760">
    <property type="entry name" value="ENDORIBONUCLEASE-RELATED"/>
    <property type="match status" value="1"/>
</dbReference>
<feature type="domain" description="Endoribonuclease L-PSP/chorismate mutase-like" evidence="1">
    <location>
        <begin position="33"/>
        <end position="139"/>
    </location>
</feature>
<dbReference type="CDD" id="cd02199">
    <property type="entry name" value="YjgF_YER057c_UK114_like_1"/>
    <property type="match status" value="1"/>
</dbReference>
<name>A0ABT8S6V3_9BURK</name>
<keyword evidence="3" id="KW-1185">Reference proteome</keyword>
<dbReference type="EMBL" id="JAUKVY010000015">
    <property type="protein sequence ID" value="MDO1534646.1"/>
    <property type="molecule type" value="Genomic_DNA"/>
</dbReference>
<evidence type="ECO:0000259" key="1">
    <source>
        <dbReference type="Pfam" id="PF14588"/>
    </source>
</evidence>
<evidence type="ECO:0000313" key="2">
    <source>
        <dbReference type="EMBL" id="MDO1534646.1"/>
    </source>
</evidence>
<dbReference type="Gene3D" id="3.30.1330.40">
    <property type="entry name" value="RutC-like"/>
    <property type="match status" value="1"/>
</dbReference>
<organism evidence="2 3">
    <name type="scientific">Variovorax ginsengisoli</name>
    <dbReference type="NCBI Taxonomy" id="363844"/>
    <lineage>
        <taxon>Bacteria</taxon>
        <taxon>Pseudomonadati</taxon>
        <taxon>Pseudomonadota</taxon>
        <taxon>Betaproteobacteria</taxon>
        <taxon>Burkholderiales</taxon>
        <taxon>Comamonadaceae</taxon>
        <taxon>Variovorax</taxon>
    </lineage>
</organism>
<comment type="caution">
    <text evidence="2">The sequence shown here is derived from an EMBL/GenBank/DDBJ whole genome shotgun (WGS) entry which is preliminary data.</text>
</comment>
<dbReference type="RefSeq" id="WP_301812424.1">
    <property type="nucleotide sequence ID" value="NZ_JAUJZH010000015.1"/>
</dbReference>
<reference evidence="2" key="1">
    <citation type="submission" date="2023-06" db="EMBL/GenBank/DDBJ databases">
        <authorList>
            <person name="Jiang Y."/>
            <person name="Liu Q."/>
        </authorList>
    </citation>
    <scope>NUCLEOTIDE SEQUENCE</scope>
    <source>
        <strain evidence="2">CGMCC 1.12090</strain>
    </source>
</reference>
<protein>
    <submittedName>
        <fullName evidence="2">RidA family protein</fullName>
    </submittedName>
</protein>
<dbReference type="Pfam" id="PF14588">
    <property type="entry name" value="YjgF_endoribonc"/>
    <property type="match status" value="1"/>
</dbReference>
<dbReference type="PANTHER" id="PTHR43760:SF1">
    <property type="entry name" value="ENDORIBONUCLEASE L-PSP_CHORISMATE MUTASE-LIKE DOMAIN-CONTAINING PROTEIN"/>
    <property type="match status" value="1"/>
</dbReference>
<proteinExistence type="predicted"/>
<evidence type="ECO:0000313" key="3">
    <source>
        <dbReference type="Proteomes" id="UP001169027"/>
    </source>
</evidence>
<gene>
    <name evidence="2" type="ORF">Q2T77_20350</name>
</gene>